<dbReference type="PROSITE" id="PS51257">
    <property type="entry name" value="PROKAR_LIPOPROTEIN"/>
    <property type="match status" value="1"/>
</dbReference>
<organism evidence="1 2">
    <name type="scientific">Winogradskya consettensis</name>
    <dbReference type="NCBI Taxonomy" id="113560"/>
    <lineage>
        <taxon>Bacteria</taxon>
        <taxon>Bacillati</taxon>
        <taxon>Actinomycetota</taxon>
        <taxon>Actinomycetes</taxon>
        <taxon>Micromonosporales</taxon>
        <taxon>Micromonosporaceae</taxon>
        <taxon>Winogradskya</taxon>
    </lineage>
</organism>
<proteinExistence type="predicted"/>
<dbReference type="Proteomes" id="UP000680865">
    <property type="component" value="Unassembled WGS sequence"/>
</dbReference>
<dbReference type="AlphaFoldDB" id="A0A919T200"/>
<protein>
    <submittedName>
        <fullName evidence="1">Uncharacterized protein</fullName>
    </submittedName>
</protein>
<reference evidence="1" key="1">
    <citation type="submission" date="2021-03" db="EMBL/GenBank/DDBJ databases">
        <title>Whole genome shotgun sequence of Actinoplanes consettensis NBRC 14913.</title>
        <authorList>
            <person name="Komaki H."/>
            <person name="Tamura T."/>
        </authorList>
    </citation>
    <scope>NUCLEOTIDE SEQUENCE</scope>
    <source>
        <strain evidence="1">NBRC 14913</strain>
    </source>
</reference>
<comment type="caution">
    <text evidence="1">The sequence shown here is derived from an EMBL/GenBank/DDBJ whole genome shotgun (WGS) entry which is preliminary data.</text>
</comment>
<dbReference type="EMBL" id="BOQP01000049">
    <property type="protein sequence ID" value="GIM81914.1"/>
    <property type="molecule type" value="Genomic_DNA"/>
</dbReference>
<evidence type="ECO:0000313" key="2">
    <source>
        <dbReference type="Proteomes" id="UP000680865"/>
    </source>
</evidence>
<keyword evidence="2" id="KW-1185">Reference proteome</keyword>
<dbReference type="RefSeq" id="WP_213002283.1">
    <property type="nucleotide sequence ID" value="NZ_BAAATW010000001.1"/>
</dbReference>
<name>A0A919T200_9ACTN</name>
<sequence>MKAEDVHFLILYRTPERWRTTVAGPGGMACGGLAGTPPDAPFEEAEREFREILAEVWGVEREIAWTETRPGWWNADLKG</sequence>
<evidence type="ECO:0000313" key="1">
    <source>
        <dbReference type="EMBL" id="GIM81914.1"/>
    </source>
</evidence>
<accession>A0A919T200</accession>
<gene>
    <name evidence="1" type="ORF">Aco04nite_79030</name>
</gene>